<evidence type="ECO:0000313" key="1">
    <source>
        <dbReference type="EMBL" id="CDL92838.1"/>
    </source>
</evidence>
<gene>
    <name evidence="1" type="ORF">CTDIVETGP_2908</name>
</gene>
<dbReference type="Proteomes" id="UP000019482">
    <property type="component" value="Unassembled WGS sequence"/>
</dbReference>
<accession>W6N7V1</accession>
<dbReference type="GeneID" id="29420029"/>
<sequence length="208" mass="23499">MKNIKFIIDETAMDSNYEDSYELPGGYDKEVRPKDKCPEPEKPKFCCTISVPRGLTVIPKSLKAAVVKGKGFKIKPYGDIEKEVCGCKIKLKTIKLSGCAEVFVSVAVKDRSGNISHLCCSSCAFFDDVKITCCDECKNDIEFKVKFFPIKQVFVDKDDYDKDGYDKDKCHEDDYDKPSSPEKACGEKIFQISGKIFTICKDNKYPKK</sequence>
<dbReference type="EMBL" id="CBXI010000044">
    <property type="protein sequence ID" value="CDL92838.1"/>
    <property type="molecule type" value="Genomic_DNA"/>
</dbReference>
<protein>
    <submittedName>
        <fullName evidence="1">Uncharacterized protein</fullName>
    </submittedName>
</protein>
<keyword evidence="2" id="KW-1185">Reference proteome</keyword>
<evidence type="ECO:0000313" key="2">
    <source>
        <dbReference type="Proteomes" id="UP000019482"/>
    </source>
</evidence>
<dbReference type="AlphaFoldDB" id="W6N7V1"/>
<name>W6N7V1_CLOTY</name>
<proteinExistence type="predicted"/>
<organism evidence="1 2">
    <name type="scientific">Clostridium tyrobutyricum DIVETGP</name>
    <dbReference type="NCBI Taxonomy" id="1408889"/>
    <lineage>
        <taxon>Bacteria</taxon>
        <taxon>Bacillati</taxon>
        <taxon>Bacillota</taxon>
        <taxon>Clostridia</taxon>
        <taxon>Eubacteriales</taxon>
        <taxon>Clostridiaceae</taxon>
        <taxon>Clostridium</taxon>
    </lineage>
</organism>
<reference evidence="1 2" key="1">
    <citation type="journal article" date="2015" name="Genome Announc.">
        <title>Draft Genome Sequence of Clostridium tyrobutyricum Strain DIVETGP, Isolated from Cow's Milk for Grana Padano Production.</title>
        <authorList>
            <person name="Soggiu A."/>
            <person name="Piras C."/>
            <person name="Gaiarsa S."/>
            <person name="Sassera D."/>
            <person name="Roncada P."/>
            <person name="Bendixen E."/>
            <person name="Brasca M."/>
            <person name="Bonizzi L."/>
        </authorList>
    </citation>
    <scope>NUCLEOTIDE SEQUENCE [LARGE SCALE GENOMIC DNA]</scope>
    <source>
        <strain evidence="1 2">DIVETGP</strain>
    </source>
</reference>
<dbReference type="RefSeq" id="WP_017751220.1">
    <property type="nucleotide sequence ID" value="NZ_CBXI010000044.1"/>
</dbReference>
<comment type="caution">
    <text evidence="1">The sequence shown here is derived from an EMBL/GenBank/DDBJ whole genome shotgun (WGS) entry which is preliminary data.</text>
</comment>